<dbReference type="Proteomes" id="UP000324222">
    <property type="component" value="Unassembled WGS sequence"/>
</dbReference>
<dbReference type="AlphaFoldDB" id="A0A5B7HSI1"/>
<evidence type="ECO:0000313" key="2">
    <source>
        <dbReference type="EMBL" id="MPC72705.1"/>
    </source>
</evidence>
<feature type="region of interest" description="Disordered" evidence="1">
    <location>
        <begin position="1"/>
        <end position="27"/>
    </location>
</feature>
<comment type="caution">
    <text evidence="2">The sequence shown here is derived from an EMBL/GenBank/DDBJ whole genome shotgun (WGS) entry which is preliminary data.</text>
</comment>
<reference evidence="2 3" key="1">
    <citation type="submission" date="2019-05" db="EMBL/GenBank/DDBJ databases">
        <title>Another draft genome of Portunus trituberculatus and its Hox gene families provides insights of decapod evolution.</title>
        <authorList>
            <person name="Jeong J.-H."/>
            <person name="Song I."/>
            <person name="Kim S."/>
            <person name="Choi T."/>
            <person name="Kim D."/>
            <person name="Ryu S."/>
            <person name="Kim W."/>
        </authorList>
    </citation>
    <scope>NUCLEOTIDE SEQUENCE [LARGE SCALE GENOMIC DNA]</scope>
    <source>
        <tissue evidence="2">Muscle</tissue>
    </source>
</reference>
<protein>
    <submittedName>
        <fullName evidence="2">Uncharacterized protein</fullName>
    </submittedName>
</protein>
<organism evidence="2 3">
    <name type="scientific">Portunus trituberculatus</name>
    <name type="common">Swimming crab</name>
    <name type="synonym">Neptunus trituberculatus</name>
    <dbReference type="NCBI Taxonomy" id="210409"/>
    <lineage>
        <taxon>Eukaryota</taxon>
        <taxon>Metazoa</taxon>
        <taxon>Ecdysozoa</taxon>
        <taxon>Arthropoda</taxon>
        <taxon>Crustacea</taxon>
        <taxon>Multicrustacea</taxon>
        <taxon>Malacostraca</taxon>
        <taxon>Eumalacostraca</taxon>
        <taxon>Eucarida</taxon>
        <taxon>Decapoda</taxon>
        <taxon>Pleocyemata</taxon>
        <taxon>Brachyura</taxon>
        <taxon>Eubrachyura</taxon>
        <taxon>Portunoidea</taxon>
        <taxon>Portunidae</taxon>
        <taxon>Portuninae</taxon>
        <taxon>Portunus</taxon>
    </lineage>
</organism>
<gene>
    <name evidence="2" type="ORF">E2C01_067017</name>
</gene>
<dbReference type="EMBL" id="VSRR010035261">
    <property type="protein sequence ID" value="MPC72705.1"/>
    <property type="molecule type" value="Genomic_DNA"/>
</dbReference>
<accession>A0A5B7HSI1</accession>
<sequence>MCAPGEEERKPARQTDRRDTPPPNTYTIEIRTDLSCFLSLLTNGSAYVIHRSSSSFSSSSSASSE</sequence>
<evidence type="ECO:0000256" key="1">
    <source>
        <dbReference type="SAM" id="MobiDB-lite"/>
    </source>
</evidence>
<proteinExistence type="predicted"/>
<keyword evidence="3" id="KW-1185">Reference proteome</keyword>
<evidence type="ECO:0000313" key="3">
    <source>
        <dbReference type="Proteomes" id="UP000324222"/>
    </source>
</evidence>
<name>A0A5B7HSI1_PORTR</name>
<feature type="compositionally biased region" description="Basic and acidic residues" evidence="1">
    <location>
        <begin position="1"/>
        <end position="20"/>
    </location>
</feature>